<feature type="domain" description="Methyltransferase" evidence="1">
    <location>
        <begin position="43"/>
        <end position="139"/>
    </location>
</feature>
<dbReference type="SUPFAM" id="SSF53335">
    <property type="entry name" value="S-adenosyl-L-methionine-dependent methyltransferases"/>
    <property type="match status" value="1"/>
</dbReference>
<proteinExistence type="predicted"/>
<dbReference type="InterPro" id="IPR029063">
    <property type="entry name" value="SAM-dependent_MTases_sf"/>
</dbReference>
<dbReference type="InterPro" id="IPR041698">
    <property type="entry name" value="Methyltransf_25"/>
</dbReference>
<dbReference type="Gene3D" id="3.40.50.150">
    <property type="entry name" value="Vaccinia Virus protein VP39"/>
    <property type="match status" value="1"/>
</dbReference>
<sequence length="255" mass="29446">MGTSWKSSDVTEKFNDYNDMLEDILGFQVLFDEIKESSQVHHILDYGCGPGKVAERLAGLNENYQIVAVDESKSMVDIAKNDRHKENIDYRLITNDNLSFLEDNSMDIVIICFVIINISSEERIRNVIKEIYRVLKPSGKLLILDSNPNAIGYEFSTFRNGVKGKTYKNGDKKQQFLHILNRPDLVLDDYYWTREFYMSVLEEARFSEIGTCEPTIETLTARKVEQAKQKYNVTKWGDEKGQAPFIIFKAKKTDI</sequence>
<dbReference type="Pfam" id="PF13649">
    <property type="entry name" value="Methyltransf_25"/>
    <property type="match status" value="1"/>
</dbReference>
<evidence type="ECO:0000313" key="3">
    <source>
        <dbReference type="Proteomes" id="UP001057753"/>
    </source>
</evidence>
<keyword evidence="2" id="KW-0489">Methyltransferase</keyword>
<keyword evidence="3" id="KW-1185">Reference proteome</keyword>
<comment type="caution">
    <text evidence="2">The sequence shown here is derived from an EMBL/GenBank/DDBJ whole genome shotgun (WGS) entry which is preliminary data.</text>
</comment>
<reference evidence="2" key="1">
    <citation type="submission" date="2020-06" db="EMBL/GenBank/DDBJ databases">
        <title>Insight into the genomes of haloalkaliphilic bacilli from Kenyan soda lakes.</title>
        <authorList>
            <person name="Mwirichia R."/>
            <person name="Villamizar G.C."/>
            <person name="Poehlein A."/>
            <person name="Mugweru J."/>
            <person name="Kipnyargis A."/>
            <person name="Kiplimo D."/>
            <person name="Orwa P."/>
            <person name="Daniel R."/>
        </authorList>
    </citation>
    <scope>NUCLEOTIDE SEQUENCE</scope>
    <source>
        <strain evidence="2">B1096_S55</strain>
    </source>
</reference>
<protein>
    <submittedName>
        <fullName evidence="2">Class I SAM-dependent methyltransferase</fullName>
    </submittedName>
</protein>
<dbReference type="PANTHER" id="PTHR43591">
    <property type="entry name" value="METHYLTRANSFERASE"/>
    <property type="match status" value="1"/>
</dbReference>
<keyword evidence="2" id="KW-0808">Transferase</keyword>
<dbReference type="CDD" id="cd02440">
    <property type="entry name" value="AdoMet_MTases"/>
    <property type="match status" value="1"/>
</dbReference>
<organism evidence="2 3">
    <name type="scientific">Salipaludibacillus agaradhaerens</name>
    <name type="common">Bacillus agaradhaerens</name>
    <dbReference type="NCBI Taxonomy" id="76935"/>
    <lineage>
        <taxon>Bacteria</taxon>
        <taxon>Bacillati</taxon>
        <taxon>Bacillota</taxon>
        <taxon>Bacilli</taxon>
        <taxon>Bacillales</taxon>
        <taxon>Bacillaceae</taxon>
    </lineage>
</organism>
<evidence type="ECO:0000259" key="1">
    <source>
        <dbReference type="Pfam" id="PF13649"/>
    </source>
</evidence>
<dbReference type="PANTHER" id="PTHR43591:SF110">
    <property type="entry name" value="RHODANESE DOMAIN-CONTAINING PROTEIN"/>
    <property type="match status" value="1"/>
</dbReference>
<dbReference type="Proteomes" id="UP001057753">
    <property type="component" value="Unassembled WGS sequence"/>
</dbReference>
<dbReference type="GO" id="GO:0032259">
    <property type="term" value="P:methylation"/>
    <property type="evidence" value="ECO:0007669"/>
    <property type="project" value="UniProtKB-KW"/>
</dbReference>
<dbReference type="EMBL" id="JABXYM010000001">
    <property type="protein sequence ID" value="MCR6097270.1"/>
    <property type="molecule type" value="Genomic_DNA"/>
</dbReference>
<name>A0A9Q4B3G7_SALAG</name>
<dbReference type="GO" id="GO:0008168">
    <property type="term" value="F:methyltransferase activity"/>
    <property type="evidence" value="ECO:0007669"/>
    <property type="project" value="UniProtKB-KW"/>
</dbReference>
<dbReference type="RefSeq" id="WP_257821675.1">
    <property type="nucleotide sequence ID" value="NZ_JABXYM010000001.1"/>
</dbReference>
<dbReference type="AlphaFoldDB" id="A0A9Q4B3G7"/>
<gene>
    <name evidence="2" type="ORF">HXA33_12015</name>
</gene>
<evidence type="ECO:0000313" key="2">
    <source>
        <dbReference type="EMBL" id="MCR6097270.1"/>
    </source>
</evidence>
<accession>A0A9Q4B3G7</accession>